<dbReference type="InterPro" id="IPR036412">
    <property type="entry name" value="HAD-like_sf"/>
</dbReference>
<sequence length="40" mass="4119">MTGWLFDLDGVVYTGQAEIPGAGAALNELAAHSPIAFVTN</sequence>
<proteinExistence type="predicted"/>
<gene>
    <name evidence="1" type="ORF">CJ199_16315</name>
</gene>
<dbReference type="InterPro" id="IPR006357">
    <property type="entry name" value="HAD-SF_hydro_IIA"/>
</dbReference>
<reference evidence="1 2" key="1">
    <citation type="submission" date="2017-09" db="EMBL/GenBank/DDBJ databases">
        <title>Bacterial strain isolated from the female urinary microbiota.</title>
        <authorList>
            <person name="Thomas-White K."/>
            <person name="Kumar N."/>
            <person name="Forster S."/>
            <person name="Putonti C."/>
            <person name="Lawley T."/>
            <person name="Wolfe A.J."/>
        </authorList>
    </citation>
    <scope>NUCLEOTIDE SEQUENCE [LARGE SCALE GENOMIC DNA]</scope>
    <source>
        <strain evidence="1 2">UMB1301</strain>
    </source>
</reference>
<protein>
    <submittedName>
        <fullName evidence="1">Haloacid dehalogenase</fullName>
    </submittedName>
</protein>
<dbReference type="EMBL" id="PNHK01000807">
    <property type="protein sequence ID" value="PMC97677.1"/>
    <property type="molecule type" value="Genomic_DNA"/>
</dbReference>
<dbReference type="Gene3D" id="3.40.50.1000">
    <property type="entry name" value="HAD superfamily/HAD-like"/>
    <property type="match status" value="1"/>
</dbReference>
<dbReference type="InterPro" id="IPR023214">
    <property type="entry name" value="HAD_sf"/>
</dbReference>
<accession>A0A2N6VEP5</accession>
<dbReference type="Proteomes" id="UP000235598">
    <property type="component" value="Unassembled WGS sequence"/>
</dbReference>
<evidence type="ECO:0000313" key="1">
    <source>
        <dbReference type="EMBL" id="PMC97677.1"/>
    </source>
</evidence>
<organism evidence="1 2">
    <name type="scientific">Brevibacterium paucivorans</name>
    <dbReference type="NCBI Taxonomy" id="170994"/>
    <lineage>
        <taxon>Bacteria</taxon>
        <taxon>Bacillati</taxon>
        <taxon>Actinomycetota</taxon>
        <taxon>Actinomycetes</taxon>
        <taxon>Micrococcales</taxon>
        <taxon>Brevibacteriaceae</taxon>
        <taxon>Brevibacterium</taxon>
    </lineage>
</organism>
<dbReference type="SUPFAM" id="SSF56784">
    <property type="entry name" value="HAD-like"/>
    <property type="match status" value="1"/>
</dbReference>
<feature type="non-terminal residue" evidence="1">
    <location>
        <position position="40"/>
    </location>
</feature>
<name>A0A2N6VEP5_9MICO</name>
<evidence type="ECO:0000313" key="2">
    <source>
        <dbReference type="Proteomes" id="UP000235598"/>
    </source>
</evidence>
<dbReference type="AlphaFoldDB" id="A0A2N6VEP5"/>
<comment type="caution">
    <text evidence="1">The sequence shown here is derived from an EMBL/GenBank/DDBJ whole genome shotgun (WGS) entry which is preliminary data.</text>
</comment>
<dbReference type="Pfam" id="PF13344">
    <property type="entry name" value="Hydrolase_6"/>
    <property type="match status" value="1"/>
</dbReference>